<comment type="caution">
    <text evidence="1">The sequence shown here is derived from an EMBL/GenBank/DDBJ whole genome shotgun (WGS) entry which is preliminary data.</text>
</comment>
<sequence>MYIAIVQIPGISRTKEKAMADAGTTIEKFSKVDGLLKKYFLNGDAGGGGVYIWESKEAADKWYTKAWEEANVKRFGVKPVLTCYDNYVFLDNQNGKVSFDGLVQDIA</sequence>
<evidence type="ECO:0000313" key="2">
    <source>
        <dbReference type="Proteomes" id="UP001595756"/>
    </source>
</evidence>
<dbReference type="SUPFAM" id="SSF54909">
    <property type="entry name" value="Dimeric alpha+beta barrel"/>
    <property type="match status" value="1"/>
</dbReference>
<name>A0ABV8S1C1_9BURK</name>
<gene>
    <name evidence="1" type="ORF">ACFO0J_09515</name>
</gene>
<protein>
    <recommendedName>
        <fullName evidence="3">Monooxygenase</fullName>
    </recommendedName>
</protein>
<evidence type="ECO:0008006" key="3">
    <source>
        <dbReference type="Google" id="ProtNLM"/>
    </source>
</evidence>
<organism evidence="1 2">
    <name type="scientific">Castellaniella hirudinis</name>
    <dbReference type="NCBI Taxonomy" id="1144617"/>
    <lineage>
        <taxon>Bacteria</taxon>
        <taxon>Pseudomonadati</taxon>
        <taxon>Pseudomonadota</taxon>
        <taxon>Betaproteobacteria</taxon>
        <taxon>Burkholderiales</taxon>
        <taxon>Alcaligenaceae</taxon>
        <taxon>Castellaniella</taxon>
    </lineage>
</organism>
<proteinExistence type="predicted"/>
<dbReference type="InterPro" id="IPR011008">
    <property type="entry name" value="Dimeric_a/b-barrel"/>
</dbReference>
<dbReference type="EMBL" id="JBHSDY010000005">
    <property type="protein sequence ID" value="MFC4298276.1"/>
    <property type="molecule type" value="Genomic_DNA"/>
</dbReference>
<dbReference type="Gene3D" id="3.30.70.100">
    <property type="match status" value="1"/>
</dbReference>
<evidence type="ECO:0000313" key="1">
    <source>
        <dbReference type="EMBL" id="MFC4298276.1"/>
    </source>
</evidence>
<keyword evidence="2" id="KW-1185">Reference proteome</keyword>
<dbReference type="Proteomes" id="UP001595756">
    <property type="component" value="Unassembled WGS sequence"/>
</dbReference>
<dbReference type="RefSeq" id="WP_376812827.1">
    <property type="nucleotide sequence ID" value="NZ_JBHSDY010000005.1"/>
</dbReference>
<reference evidence="2" key="1">
    <citation type="journal article" date="2019" name="Int. J. Syst. Evol. Microbiol.">
        <title>The Global Catalogue of Microorganisms (GCM) 10K type strain sequencing project: providing services to taxonomists for standard genome sequencing and annotation.</title>
        <authorList>
            <consortium name="The Broad Institute Genomics Platform"/>
            <consortium name="The Broad Institute Genome Sequencing Center for Infectious Disease"/>
            <person name="Wu L."/>
            <person name="Ma J."/>
        </authorList>
    </citation>
    <scope>NUCLEOTIDE SEQUENCE [LARGE SCALE GENOMIC DNA]</scope>
    <source>
        <strain evidence="2">CGMCC 1.19029</strain>
    </source>
</reference>
<accession>A0ABV8S1C1</accession>